<evidence type="ECO:0000256" key="5">
    <source>
        <dbReference type="ARBA" id="ARBA00022759"/>
    </source>
</evidence>
<keyword evidence="2 8" id="KW-0690">Ribosome biogenesis</keyword>
<evidence type="ECO:0000256" key="3">
    <source>
        <dbReference type="ARBA" id="ARBA00022722"/>
    </source>
</evidence>
<keyword evidence="6 8" id="KW-0378">Hydrolase</keyword>
<evidence type="ECO:0000256" key="7">
    <source>
        <dbReference type="ARBA" id="ARBA00022833"/>
    </source>
</evidence>
<keyword evidence="7 8" id="KW-0862">Zinc</keyword>
<dbReference type="PANTHER" id="PTHR46986">
    <property type="entry name" value="ENDORIBONUCLEASE YBEY, CHLOROPLASTIC"/>
    <property type="match status" value="1"/>
</dbReference>
<comment type="subcellular location">
    <subcellularLocation>
        <location evidence="8">Cytoplasm</location>
    </subcellularLocation>
</comment>
<dbReference type="PANTHER" id="PTHR46986:SF1">
    <property type="entry name" value="ENDORIBONUCLEASE YBEY, CHLOROPLASTIC"/>
    <property type="match status" value="1"/>
</dbReference>
<evidence type="ECO:0000313" key="10">
    <source>
        <dbReference type="Proteomes" id="UP000249046"/>
    </source>
</evidence>
<dbReference type="GO" id="GO:0004521">
    <property type="term" value="F:RNA endonuclease activity"/>
    <property type="evidence" value="ECO:0007669"/>
    <property type="project" value="UniProtKB-UniRule"/>
</dbReference>
<evidence type="ECO:0000256" key="4">
    <source>
        <dbReference type="ARBA" id="ARBA00022723"/>
    </source>
</evidence>
<evidence type="ECO:0000313" key="9">
    <source>
        <dbReference type="EMBL" id="PZQ15506.1"/>
    </source>
</evidence>
<sequence length="156" mass="17051">MSEAPIVHLSLASGLPRRGLPQRASFERWVAAAVAGARRRRATELSIRLVGADEGRRLNHQYRGRDYATNVLSFPAELPPGVRLPLIGDLIVCAPVVAREAAEQGKAARDHYAHLTVHGVLHLLGYDHEHDADAERMEALETRVLAGLGIADPYRA</sequence>
<dbReference type="PROSITE" id="PS01306">
    <property type="entry name" value="UPF0054"/>
    <property type="match status" value="1"/>
</dbReference>
<keyword evidence="4 8" id="KW-0479">Metal-binding</keyword>
<dbReference type="EC" id="3.1.-.-" evidence="8"/>
<dbReference type="Pfam" id="PF02130">
    <property type="entry name" value="YbeY"/>
    <property type="match status" value="1"/>
</dbReference>
<dbReference type="Gene3D" id="3.40.390.30">
    <property type="entry name" value="Metalloproteases ('zincins'), catalytic domain"/>
    <property type="match status" value="1"/>
</dbReference>
<dbReference type="NCBIfam" id="TIGR00043">
    <property type="entry name" value="rRNA maturation RNase YbeY"/>
    <property type="match status" value="1"/>
</dbReference>
<dbReference type="SUPFAM" id="SSF55486">
    <property type="entry name" value="Metalloproteases ('zincins'), catalytic domain"/>
    <property type="match status" value="1"/>
</dbReference>
<name>A0A2W5KEM7_9GAMM</name>
<reference evidence="9 10" key="1">
    <citation type="submission" date="2017-08" db="EMBL/GenBank/DDBJ databases">
        <title>Infants hospitalized years apart are colonized by the same room-sourced microbial strains.</title>
        <authorList>
            <person name="Brooks B."/>
            <person name="Olm M.R."/>
            <person name="Firek B.A."/>
            <person name="Baker R."/>
            <person name="Thomas B.C."/>
            <person name="Morowitz M.J."/>
            <person name="Banfield J.F."/>
        </authorList>
    </citation>
    <scope>NUCLEOTIDE SEQUENCE [LARGE SCALE GENOMIC DNA]</scope>
    <source>
        <strain evidence="9">S2_005_003_R2_42</strain>
    </source>
</reference>
<dbReference type="InterPro" id="IPR002036">
    <property type="entry name" value="YbeY"/>
</dbReference>
<comment type="similarity">
    <text evidence="1 8">Belongs to the endoribonuclease YbeY family.</text>
</comment>
<keyword evidence="8" id="KW-0698">rRNA processing</keyword>
<comment type="caution">
    <text evidence="9">The sequence shown here is derived from an EMBL/GenBank/DDBJ whole genome shotgun (WGS) entry which is preliminary data.</text>
</comment>
<dbReference type="InterPro" id="IPR023091">
    <property type="entry name" value="MetalPrtase_cat_dom_sf_prd"/>
</dbReference>
<dbReference type="GO" id="GO:0005737">
    <property type="term" value="C:cytoplasm"/>
    <property type="evidence" value="ECO:0007669"/>
    <property type="project" value="UniProtKB-SubCell"/>
</dbReference>
<evidence type="ECO:0000256" key="8">
    <source>
        <dbReference type="HAMAP-Rule" id="MF_00009"/>
    </source>
</evidence>
<dbReference type="GO" id="GO:0006364">
    <property type="term" value="P:rRNA processing"/>
    <property type="evidence" value="ECO:0007669"/>
    <property type="project" value="UniProtKB-UniRule"/>
</dbReference>
<comment type="function">
    <text evidence="8">Single strand-specific metallo-endoribonuclease involved in late-stage 70S ribosome quality control and in maturation of the 3' terminus of the 16S rRNA.</text>
</comment>
<dbReference type="GO" id="GO:0008270">
    <property type="term" value="F:zinc ion binding"/>
    <property type="evidence" value="ECO:0007669"/>
    <property type="project" value="UniProtKB-UniRule"/>
</dbReference>
<dbReference type="AlphaFoldDB" id="A0A2W5KEM7"/>
<keyword evidence="5 8" id="KW-0255">Endonuclease</keyword>
<feature type="binding site" evidence="8">
    <location>
        <position position="128"/>
    </location>
    <ligand>
        <name>Zn(2+)</name>
        <dbReference type="ChEBI" id="CHEBI:29105"/>
        <note>catalytic</note>
    </ligand>
</feature>
<dbReference type="GO" id="GO:0004222">
    <property type="term" value="F:metalloendopeptidase activity"/>
    <property type="evidence" value="ECO:0007669"/>
    <property type="project" value="InterPro"/>
</dbReference>
<proteinExistence type="inferred from homology"/>
<comment type="cofactor">
    <cofactor evidence="8">
        <name>Zn(2+)</name>
        <dbReference type="ChEBI" id="CHEBI:29105"/>
    </cofactor>
    <text evidence="8">Binds 1 zinc ion.</text>
</comment>
<evidence type="ECO:0000256" key="1">
    <source>
        <dbReference type="ARBA" id="ARBA00010875"/>
    </source>
</evidence>
<dbReference type="InterPro" id="IPR020549">
    <property type="entry name" value="YbeY_CS"/>
</dbReference>
<feature type="binding site" evidence="8">
    <location>
        <position position="122"/>
    </location>
    <ligand>
        <name>Zn(2+)</name>
        <dbReference type="ChEBI" id="CHEBI:29105"/>
        <note>catalytic</note>
    </ligand>
</feature>
<keyword evidence="3 8" id="KW-0540">Nuclease</keyword>
<protein>
    <recommendedName>
        <fullName evidence="8">Endoribonuclease YbeY</fullName>
        <ecNumber evidence="8">3.1.-.-</ecNumber>
    </recommendedName>
</protein>
<evidence type="ECO:0000256" key="2">
    <source>
        <dbReference type="ARBA" id="ARBA00022517"/>
    </source>
</evidence>
<feature type="binding site" evidence="8">
    <location>
        <position position="118"/>
    </location>
    <ligand>
        <name>Zn(2+)</name>
        <dbReference type="ChEBI" id="CHEBI:29105"/>
        <note>catalytic</note>
    </ligand>
</feature>
<keyword evidence="8" id="KW-0963">Cytoplasm</keyword>
<organism evidence="9 10">
    <name type="scientific">Rhodanobacter denitrificans</name>
    <dbReference type="NCBI Taxonomy" id="666685"/>
    <lineage>
        <taxon>Bacteria</taxon>
        <taxon>Pseudomonadati</taxon>
        <taxon>Pseudomonadota</taxon>
        <taxon>Gammaproteobacteria</taxon>
        <taxon>Lysobacterales</taxon>
        <taxon>Rhodanobacteraceae</taxon>
        <taxon>Rhodanobacter</taxon>
    </lineage>
</organism>
<accession>A0A2W5KEM7</accession>
<gene>
    <name evidence="8" type="primary">ybeY</name>
    <name evidence="9" type="ORF">DI564_09280</name>
</gene>
<dbReference type="EMBL" id="QFPO01000006">
    <property type="protein sequence ID" value="PZQ15506.1"/>
    <property type="molecule type" value="Genomic_DNA"/>
</dbReference>
<dbReference type="Proteomes" id="UP000249046">
    <property type="component" value="Unassembled WGS sequence"/>
</dbReference>
<evidence type="ECO:0000256" key="6">
    <source>
        <dbReference type="ARBA" id="ARBA00022801"/>
    </source>
</evidence>
<dbReference type="HAMAP" id="MF_00009">
    <property type="entry name" value="Endoribonucl_YbeY"/>
    <property type="match status" value="1"/>
</dbReference>